<comment type="caution">
    <text evidence="19">The sequence shown here is derived from an EMBL/GenBank/DDBJ whole genome shotgun (WGS) entry which is preliminary data.</text>
</comment>
<evidence type="ECO:0000256" key="4">
    <source>
        <dbReference type="ARBA" id="ARBA00012943"/>
    </source>
</evidence>
<evidence type="ECO:0000256" key="15">
    <source>
        <dbReference type="ARBA" id="ARBA00033258"/>
    </source>
</evidence>
<comment type="catalytic activity">
    <reaction evidence="16">
        <text>NAD(+) + NADPH + H(+)(in) = NADH + NADP(+) + H(+)(out)</text>
        <dbReference type="Rhea" id="RHEA:47992"/>
        <dbReference type="ChEBI" id="CHEBI:15378"/>
        <dbReference type="ChEBI" id="CHEBI:57540"/>
        <dbReference type="ChEBI" id="CHEBI:57783"/>
        <dbReference type="ChEBI" id="CHEBI:57945"/>
        <dbReference type="ChEBI" id="CHEBI:58349"/>
        <dbReference type="EC" id="7.1.1.1"/>
    </reaction>
</comment>
<keyword evidence="6" id="KW-1003">Cell membrane</keyword>
<evidence type="ECO:0000256" key="11">
    <source>
        <dbReference type="ARBA" id="ARBA00022989"/>
    </source>
</evidence>
<dbReference type="EC" id="7.1.1.1" evidence="4"/>
<dbReference type="GO" id="GO:0005886">
    <property type="term" value="C:plasma membrane"/>
    <property type="evidence" value="ECO:0007669"/>
    <property type="project" value="UniProtKB-SubCell"/>
</dbReference>
<protein>
    <recommendedName>
        <fullName evidence="5">NAD(P) transhydrogenase subunit beta</fullName>
        <ecNumber evidence="4">7.1.1.1</ecNumber>
    </recommendedName>
    <alternativeName>
        <fullName evidence="15">Nicotinamide nucleotide transhydrogenase subunit beta</fullName>
    </alternativeName>
    <alternativeName>
        <fullName evidence="14">Pyridine nucleotide transhydrogenase subunit beta</fullName>
    </alternativeName>
</protein>
<evidence type="ECO:0000259" key="18">
    <source>
        <dbReference type="Pfam" id="PF02233"/>
    </source>
</evidence>
<evidence type="ECO:0000256" key="10">
    <source>
        <dbReference type="ARBA" id="ARBA00022967"/>
    </source>
</evidence>
<feature type="transmembrane region" description="Helical" evidence="17">
    <location>
        <begin position="40"/>
        <end position="59"/>
    </location>
</feature>
<keyword evidence="7" id="KW-0997">Cell inner membrane</keyword>
<evidence type="ECO:0000256" key="9">
    <source>
        <dbReference type="ARBA" id="ARBA00022857"/>
    </source>
</evidence>
<evidence type="ECO:0000256" key="2">
    <source>
        <dbReference type="ARBA" id="ARBA00004429"/>
    </source>
</evidence>
<reference evidence="19 20" key="1">
    <citation type="journal article" date="2019" name="Int. J. Syst. Evol. Microbiol.">
        <title>The Global Catalogue of Microorganisms (GCM) 10K type strain sequencing project: providing services to taxonomists for standard genome sequencing and annotation.</title>
        <authorList>
            <consortium name="The Broad Institute Genomics Platform"/>
            <consortium name="The Broad Institute Genome Sequencing Center for Infectious Disease"/>
            <person name="Wu L."/>
            <person name="Ma J."/>
        </authorList>
    </citation>
    <scope>NUCLEOTIDE SEQUENCE [LARGE SCALE GENOMIC DNA]</scope>
    <source>
        <strain evidence="19 20">CGMCC 1.10387</strain>
    </source>
</reference>
<evidence type="ECO:0000256" key="12">
    <source>
        <dbReference type="ARBA" id="ARBA00023027"/>
    </source>
</evidence>
<evidence type="ECO:0000256" key="8">
    <source>
        <dbReference type="ARBA" id="ARBA00022692"/>
    </source>
</evidence>
<feature type="transmembrane region" description="Helical" evidence="17">
    <location>
        <begin position="253"/>
        <end position="272"/>
    </location>
</feature>
<dbReference type="SUPFAM" id="SSF52467">
    <property type="entry name" value="DHS-like NAD/FAD-binding domain"/>
    <property type="match status" value="1"/>
</dbReference>
<keyword evidence="11 17" id="KW-1133">Transmembrane helix</keyword>
<dbReference type="InterPro" id="IPR034300">
    <property type="entry name" value="PNTB-like"/>
</dbReference>
<dbReference type="AlphaFoldDB" id="A0ABD6DXZ7"/>
<feature type="transmembrane region" description="Helical" evidence="17">
    <location>
        <begin position="12"/>
        <end position="28"/>
    </location>
</feature>
<dbReference type="EMBL" id="JBHUDP010000002">
    <property type="protein sequence ID" value="MFD1685850.1"/>
    <property type="molecule type" value="Genomic_DNA"/>
</dbReference>
<organism evidence="19 20">
    <name type="scientific">Halobellus litoreus</name>
    <dbReference type="NCBI Taxonomy" id="755310"/>
    <lineage>
        <taxon>Archaea</taxon>
        <taxon>Methanobacteriati</taxon>
        <taxon>Methanobacteriota</taxon>
        <taxon>Stenosarchaea group</taxon>
        <taxon>Halobacteria</taxon>
        <taxon>Halobacteriales</taxon>
        <taxon>Haloferacaceae</taxon>
        <taxon>Halobellus</taxon>
    </lineage>
</organism>
<keyword evidence="13 17" id="KW-0472">Membrane</keyword>
<evidence type="ECO:0000256" key="14">
    <source>
        <dbReference type="ARBA" id="ARBA00030053"/>
    </source>
</evidence>
<keyword evidence="20" id="KW-1185">Reference proteome</keyword>
<keyword evidence="8 17" id="KW-0812">Transmembrane</keyword>
<dbReference type="InterPro" id="IPR029035">
    <property type="entry name" value="DHS-like_NAD/FAD-binding_dom"/>
</dbReference>
<evidence type="ECO:0000256" key="13">
    <source>
        <dbReference type="ARBA" id="ARBA00023136"/>
    </source>
</evidence>
<evidence type="ECO:0000256" key="6">
    <source>
        <dbReference type="ARBA" id="ARBA00022475"/>
    </source>
</evidence>
<accession>A0ABD6DXZ7</accession>
<name>A0ABD6DXZ7_9EURY</name>
<feature type="transmembrane region" description="Helical" evidence="17">
    <location>
        <begin position="126"/>
        <end position="151"/>
    </location>
</feature>
<proteinExistence type="inferred from homology"/>
<dbReference type="Gene3D" id="3.40.50.1220">
    <property type="entry name" value="TPP-binding domain"/>
    <property type="match status" value="1"/>
</dbReference>
<feature type="transmembrane region" description="Helical" evidence="17">
    <location>
        <begin position="203"/>
        <end position="221"/>
    </location>
</feature>
<sequence length="479" mass="49040">MAGLLDGLPPDALSFVYLVAAVLFIVGLRRLTHPRTAARGNLISASGMALAVGVTVLWFEILSPLVLGAALLVGAGIGTWLALSVETTDMPQLVGLFNGFGGGASALVAGAELVDQVGTAGVADLTLTATGAAAVTGLIGAVTFCGSLVAAGKLHGIYDRPIHYPVENAVKVGIAGVAVLVGLALLTQPALGLLPMGELVAPYWALLVVASLLGVLVVVPIGGADMPVVIALLNAGSGLAAASTGFVLNNSVLIVAGTLVGASGLILTRIMCRSMNRSLANVLFGGYGRSETADGAADIYEGNVVSTSPEEVAMLLETARRVVIVPGYGMAVGQAQHAVAELAQLLTADGVEVVFGIHPVAGRMPGHMNVLLAEANVPYEQMRELAEINPTFSQTDLVLVTGANDVVNPTAYSDEESPIAGMPVLNVWEAETVVVNKRSLSPGYAGIPNPLFTMDNALMLYGDARESMQAVVNEYNSGR</sequence>
<feature type="domain" description="NADP transhydrogenase beta-like" evidence="18">
    <location>
        <begin position="15"/>
        <end position="473"/>
    </location>
</feature>
<evidence type="ECO:0000256" key="17">
    <source>
        <dbReference type="SAM" id="Phobius"/>
    </source>
</evidence>
<dbReference type="GO" id="GO:0008750">
    <property type="term" value="F:proton-translocating NAD(P)+ transhydrogenase activity"/>
    <property type="evidence" value="ECO:0007669"/>
    <property type="project" value="UniProtKB-EC"/>
</dbReference>
<keyword evidence="10" id="KW-1278">Translocase</keyword>
<dbReference type="PANTHER" id="PTHR44758:SF1">
    <property type="entry name" value="NAD(P) TRANSHYDROGENASE SUBUNIT BETA"/>
    <property type="match status" value="1"/>
</dbReference>
<feature type="transmembrane region" description="Helical" evidence="17">
    <location>
        <begin position="95"/>
        <end position="114"/>
    </location>
</feature>
<dbReference type="Pfam" id="PF02233">
    <property type="entry name" value="PNTB"/>
    <property type="match status" value="1"/>
</dbReference>
<keyword evidence="12" id="KW-0520">NAD</keyword>
<evidence type="ECO:0000313" key="20">
    <source>
        <dbReference type="Proteomes" id="UP001597092"/>
    </source>
</evidence>
<evidence type="ECO:0000256" key="7">
    <source>
        <dbReference type="ARBA" id="ARBA00022519"/>
    </source>
</evidence>
<gene>
    <name evidence="19" type="ORF">ACFSAS_09525</name>
</gene>
<comment type="subcellular location">
    <subcellularLocation>
        <location evidence="2">Cell inner membrane</location>
        <topology evidence="2">Multi-pass membrane protein</topology>
    </subcellularLocation>
</comment>
<feature type="transmembrane region" description="Helical" evidence="17">
    <location>
        <begin position="228"/>
        <end position="247"/>
    </location>
</feature>
<evidence type="ECO:0000256" key="16">
    <source>
        <dbReference type="ARBA" id="ARBA00048202"/>
    </source>
</evidence>
<comment type="function">
    <text evidence="1">The transhydrogenation between NADH and NADP is coupled to respiration and ATP hydrolysis and functions as a proton pump across the membrane.</text>
</comment>
<dbReference type="Proteomes" id="UP001597092">
    <property type="component" value="Unassembled WGS sequence"/>
</dbReference>
<dbReference type="InterPro" id="IPR012136">
    <property type="entry name" value="NADH_DH_b"/>
</dbReference>
<dbReference type="RefSeq" id="WP_256306046.1">
    <property type="nucleotide sequence ID" value="NZ_JANHAW010000001.1"/>
</dbReference>
<evidence type="ECO:0000313" key="19">
    <source>
        <dbReference type="EMBL" id="MFD1685850.1"/>
    </source>
</evidence>
<dbReference type="PANTHER" id="PTHR44758">
    <property type="entry name" value="NAD(P) TRANSHYDROGENASE SUBUNIT BETA"/>
    <property type="match status" value="1"/>
</dbReference>
<evidence type="ECO:0000256" key="5">
    <source>
        <dbReference type="ARBA" id="ARBA00014581"/>
    </source>
</evidence>
<feature type="transmembrane region" description="Helical" evidence="17">
    <location>
        <begin position="65"/>
        <end position="83"/>
    </location>
</feature>
<evidence type="ECO:0000256" key="1">
    <source>
        <dbReference type="ARBA" id="ARBA00003943"/>
    </source>
</evidence>
<keyword evidence="9" id="KW-0521">NADP</keyword>
<evidence type="ECO:0000256" key="3">
    <source>
        <dbReference type="ARBA" id="ARBA00007919"/>
    </source>
</evidence>
<feature type="transmembrane region" description="Helical" evidence="17">
    <location>
        <begin position="172"/>
        <end position="191"/>
    </location>
</feature>
<comment type="similarity">
    <text evidence="3">Belongs to the PNT beta subunit family.</text>
</comment>
<dbReference type="PIRSF" id="PIRSF000204">
    <property type="entry name" value="PNTB"/>
    <property type="match status" value="1"/>
</dbReference>